<evidence type="ECO:0000313" key="3">
    <source>
        <dbReference type="Ensembl" id="ENSEBUP00000017053.1"/>
    </source>
</evidence>
<dbReference type="GO" id="GO:0005979">
    <property type="term" value="P:regulation of glycogen biosynthetic process"/>
    <property type="evidence" value="ECO:0007669"/>
    <property type="project" value="TreeGrafter"/>
</dbReference>
<dbReference type="PANTHER" id="PTHR12307:SF53">
    <property type="entry name" value="PROTEIN PHOSPHATASE 1 REGULATORY SUBUNIT"/>
    <property type="match status" value="1"/>
</dbReference>
<dbReference type="InterPro" id="IPR038175">
    <property type="entry name" value="CBM21_dom_sf"/>
</dbReference>
<evidence type="ECO:0000256" key="1">
    <source>
        <dbReference type="SAM" id="MobiDB-lite"/>
    </source>
</evidence>
<organism evidence="3 4">
    <name type="scientific">Eptatretus burgeri</name>
    <name type="common">Inshore hagfish</name>
    <dbReference type="NCBI Taxonomy" id="7764"/>
    <lineage>
        <taxon>Eukaryota</taxon>
        <taxon>Metazoa</taxon>
        <taxon>Chordata</taxon>
        <taxon>Craniata</taxon>
        <taxon>Vertebrata</taxon>
        <taxon>Cyclostomata</taxon>
        <taxon>Myxini</taxon>
        <taxon>Myxiniformes</taxon>
        <taxon>Myxinidae</taxon>
        <taxon>Eptatretinae</taxon>
        <taxon>Eptatretus</taxon>
    </lineage>
</organism>
<dbReference type="Pfam" id="PF03370">
    <property type="entry name" value="CBM_21"/>
    <property type="match status" value="1"/>
</dbReference>
<dbReference type="GeneTree" id="ENSGT00940000174300"/>
<protein>
    <recommendedName>
        <fullName evidence="2">CBM21 domain-containing protein</fullName>
    </recommendedName>
</protein>
<dbReference type="InterPro" id="IPR005036">
    <property type="entry name" value="CBM21_dom"/>
</dbReference>
<dbReference type="InterPro" id="IPR050782">
    <property type="entry name" value="PP1_regulatory_subunit_3"/>
</dbReference>
<name>A0A8C4QKX4_EPTBU</name>
<dbReference type="GO" id="GO:0008157">
    <property type="term" value="F:protein phosphatase 1 binding"/>
    <property type="evidence" value="ECO:0007669"/>
    <property type="project" value="TreeGrafter"/>
</dbReference>
<evidence type="ECO:0000313" key="4">
    <source>
        <dbReference type="Proteomes" id="UP000694388"/>
    </source>
</evidence>
<dbReference type="Ensembl" id="ENSEBUT00000017629.1">
    <property type="protein sequence ID" value="ENSEBUP00000017053.1"/>
    <property type="gene ID" value="ENSEBUG00000010669.1"/>
</dbReference>
<feature type="domain" description="CBM21" evidence="2">
    <location>
        <begin position="171"/>
        <end position="278"/>
    </location>
</feature>
<feature type="compositionally biased region" description="Low complexity" evidence="1">
    <location>
        <begin position="68"/>
        <end position="81"/>
    </location>
</feature>
<dbReference type="OMA" id="RYTLNQW"/>
<reference evidence="3" key="1">
    <citation type="submission" date="2025-08" db="UniProtKB">
        <authorList>
            <consortium name="Ensembl"/>
        </authorList>
    </citation>
    <scope>IDENTIFICATION</scope>
</reference>
<keyword evidence="4" id="KW-1185">Reference proteome</keyword>
<proteinExistence type="predicted"/>
<sequence>MAASPERSQSCGLPRNLSCVATLLERWHLQEASGDAELVRAAEGSPYMLNGCASPPTLGNQAAPLGRPPEFLLESPPSEGGRPPRRAKSLPPPSLRAAVGGWTTPNSRKRVRFADSLGLDLAVVRHYRHQDEPAVPRRVLAALRTPGADPWRGVKPGGKPSAPEARLLQPEFEAQGRSVCLESIGQSAMGLRGVVRVLNLAFEKAVWVRHSADGWCSHSDIPARYLPGSSDGKTDQFSFELTCPANIQPGEMLQFALRYYVGGLDFWDNNSGRNYILFALYLCATPPSSQKCASELGLMGAS</sequence>
<dbReference type="GO" id="GO:0000164">
    <property type="term" value="C:protein phosphatase type 1 complex"/>
    <property type="evidence" value="ECO:0007669"/>
    <property type="project" value="TreeGrafter"/>
</dbReference>
<dbReference type="Proteomes" id="UP000694388">
    <property type="component" value="Unplaced"/>
</dbReference>
<dbReference type="Gene3D" id="2.60.40.2440">
    <property type="entry name" value="Carbohydrate binding type-21 domain"/>
    <property type="match status" value="1"/>
</dbReference>
<feature type="region of interest" description="Disordered" evidence="1">
    <location>
        <begin position="52"/>
        <end position="102"/>
    </location>
</feature>
<dbReference type="AlphaFoldDB" id="A0A8C4QKX4"/>
<evidence type="ECO:0000259" key="2">
    <source>
        <dbReference type="PROSITE" id="PS51159"/>
    </source>
</evidence>
<dbReference type="PANTHER" id="PTHR12307">
    <property type="entry name" value="PROTEIN PHOSPHATASE 1 REGULATORY SUBUNIT"/>
    <property type="match status" value="1"/>
</dbReference>
<accession>A0A8C4QKX4</accession>
<dbReference type="PROSITE" id="PS51159">
    <property type="entry name" value="CBM21"/>
    <property type="match status" value="1"/>
</dbReference>
<dbReference type="GO" id="GO:2001069">
    <property type="term" value="F:glycogen binding"/>
    <property type="evidence" value="ECO:0007669"/>
    <property type="project" value="TreeGrafter"/>
</dbReference>
<reference evidence="3" key="2">
    <citation type="submission" date="2025-09" db="UniProtKB">
        <authorList>
            <consortium name="Ensembl"/>
        </authorList>
    </citation>
    <scope>IDENTIFICATION</scope>
</reference>